<evidence type="ECO:0000313" key="1">
    <source>
        <dbReference type="EMBL" id="RUT33225.1"/>
    </source>
</evidence>
<protein>
    <submittedName>
        <fullName evidence="1">Uncharacterized protein</fullName>
    </submittedName>
</protein>
<dbReference type="AlphaFoldDB" id="A0A433XGL7"/>
<evidence type="ECO:0000313" key="2">
    <source>
        <dbReference type="Proteomes" id="UP000272464"/>
    </source>
</evidence>
<gene>
    <name evidence="1" type="ORF">EJP77_06100</name>
</gene>
<sequence>MSSLRDTLYVGAGPMGGALVLRVLLRAWSTLPAGFALDLCRARDGALVLLGLLRAWSALPAGFALDLRRAFGRCLGAAGAAPCLERSPCGIRFRFAQGPWAVLRRCWGCSVLGALSLRDSL</sequence>
<comment type="caution">
    <text evidence="1">The sequence shown here is derived from an EMBL/GenBank/DDBJ whole genome shotgun (WGS) entry which is preliminary data.</text>
</comment>
<name>A0A433XGL7_9BACL</name>
<reference evidence="1 2" key="1">
    <citation type="submission" date="2018-12" db="EMBL/GenBank/DDBJ databases">
        <authorList>
            <person name="Sun L."/>
            <person name="Chen Z."/>
        </authorList>
    </citation>
    <scope>NUCLEOTIDE SEQUENCE [LARGE SCALE GENOMIC DNA]</scope>
    <source>
        <strain evidence="1 2">3-5-3</strain>
    </source>
</reference>
<dbReference type="OrthoDB" id="9809485at2"/>
<accession>A0A433XGL7</accession>
<proteinExistence type="predicted"/>
<organism evidence="1 2">
    <name type="scientific">Paenibacillus zeisoli</name>
    <dbReference type="NCBI Taxonomy" id="2496267"/>
    <lineage>
        <taxon>Bacteria</taxon>
        <taxon>Bacillati</taxon>
        <taxon>Bacillota</taxon>
        <taxon>Bacilli</taxon>
        <taxon>Bacillales</taxon>
        <taxon>Paenibacillaceae</taxon>
        <taxon>Paenibacillus</taxon>
    </lineage>
</organism>
<dbReference type="Proteomes" id="UP000272464">
    <property type="component" value="Unassembled WGS sequence"/>
</dbReference>
<keyword evidence="2" id="KW-1185">Reference proteome</keyword>
<dbReference type="EMBL" id="RZNX01000002">
    <property type="protein sequence ID" value="RUT33225.1"/>
    <property type="molecule type" value="Genomic_DNA"/>
</dbReference>
<dbReference type="RefSeq" id="WP_127198341.1">
    <property type="nucleotide sequence ID" value="NZ_RZNX01000002.1"/>
</dbReference>